<accession>A0A915MAM4</accession>
<proteinExistence type="predicted"/>
<reference evidence="2" key="1">
    <citation type="submission" date="2022-11" db="UniProtKB">
        <authorList>
            <consortium name="WormBaseParasite"/>
        </authorList>
    </citation>
    <scope>IDENTIFICATION</scope>
</reference>
<dbReference type="Proteomes" id="UP000887561">
    <property type="component" value="Unplaced"/>
</dbReference>
<protein>
    <submittedName>
        <fullName evidence="2">Uncharacterized protein</fullName>
    </submittedName>
</protein>
<name>A0A915MAM4_MELJA</name>
<sequence length="165" mass="19526">MHSHKSKTEAEEKLAEEEKDEIIELYKKYFGEGMDGKNLLKKVSGNAEPEDNEEEIFVKLMSRKKGDESEKIKNKNFEWNDEFGDEFKKFHNEAEKLLEELFINENWSLEKKFCEIYSLADKWIKNEKLLKNKYWNDYEGENADTAEIQISVTDKLLTSNPEASR</sequence>
<keyword evidence="1" id="KW-1185">Reference proteome</keyword>
<organism evidence="1 2">
    <name type="scientific">Meloidogyne javanica</name>
    <name type="common">Root-knot nematode worm</name>
    <dbReference type="NCBI Taxonomy" id="6303"/>
    <lineage>
        <taxon>Eukaryota</taxon>
        <taxon>Metazoa</taxon>
        <taxon>Ecdysozoa</taxon>
        <taxon>Nematoda</taxon>
        <taxon>Chromadorea</taxon>
        <taxon>Rhabditida</taxon>
        <taxon>Tylenchina</taxon>
        <taxon>Tylenchomorpha</taxon>
        <taxon>Tylenchoidea</taxon>
        <taxon>Meloidogynidae</taxon>
        <taxon>Meloidogyninae</taxon>
        <taxon>Meloidogyne</taxon>
        <taxon>Meloidogyne incognita group</taxon>
    </lineage>
</organism>
<evidence type="ECO:0000313" key="1">
    <source>
        <dbReference type="Proteomes" id="UP000887561"/>
    </source>
</evidence>
<evidence type="ECO:0000313" key="2">
    <source>
        <dbReference type="WBParaSite" id="scaffold33690_cov294.g20985"/>
    </source>
</evidence>
<dbReference type="WBParaSite" id="scaffold33690_cov294.g20985">
    <property type="protein sequence ID" value="scaffold33690_cov294.g20985"/>
    <property type="gene ID" value="scaffold33690_cov294.g20985"/>
</dbReference>
<dbReference type="AlphaFoldDB" id="A0A915MAM4"/>